<protein>
    <submittedName>
        <fullName evidence="1">Uncharacterized protein</fullName>
    </submittedName>
</protein>
<comment type="caution">
    <text evidence="1">The sequence shown here is derived from an EMBL/GenBank/DDBJ whole genome shotgun (WGS) entry which is preliminary data.</text>
</comment>
<organism evidence="1 2">
    <name type="scientific">Malus baccata</name>
    <name type="common">Siberian crab apple</name>
    <name type="synonym">Pyrus baccata</name>
    <dbReference type="NCBI Taxonomy" id="106549"/>
    <lineage>
        <taxon>Eukaryota</taxon>
        <taxon>Viridiplantae</taxon>
        <taxon>Streptophyta</taxon>
        <taxon>Embryophyta</taxon>
        <taxon>Tracheophyta</taxon>
        <taxon>Spermatophyta</taxon>
        <taxon>Magnoliopsida</taxon>
        <taxon>eudicotyledons</taxon>
        <taxon>Gunneridae</taxon>
        <taxon>Pentapetalae</taxon>
        <taxon>rosids</taxon>
        <taxon>fabids</taxon>
        <taxon>Rosales</taxon>
        <taxon>Rosaceae</taxon>
        <taxon>Amygdaloideae</taxon>
        <taxon>Maleae</taxon>
        <taxon>Malus</taxon>
    </lineage>
</organism>
<gene>
    <name evidence="1" type="ORF">C1H46_045541</name>
</gene>
<evidence type="ECO:0000313" key="2">
    <source>
        <dbReference type="Proteomes" id="UP000315295"/>
    </source>
</evidence>
<sequence>MILLVNQDTHGFGLICGLYITITKPSESHNLTQSMKREKSRKLMETNNKQADSLASTSLSFHPSPGDCATILNRNLLRSEELLPQYPSTGRFPRHENPGLGAAGDVLNWVTEIFDSISQILRDSRSESKQELACGGACEKTLLDEWGRVGRRRERRKVRG</sequence>
<dbReference type="AlphaFoldDB" id="A0A540K3X0"/>
<accession>A0A540K3X0</accession>
<keyword evidence="2" id="KW-1185">Reference proteome</keyword>
<reference evidence="1 2" key="1">
    <citation type="journal article" date="2019" name="G3 (Bethesda)">
        <title>Sequencing of a Wild Apple (Malus baccata) Genome Unravels the Differences Between Cultivated and Wild Apple Species Regarding Disease Resistance and Cold Tolerance.</title>
        <authorList>
            <person name="Chen X."/>
        </authorList>
    </citation>
    <scope>NUCLEOTIDE SEQUENCE [LARGE SCALE GENOMIC DNA]</scope>
    <source>
        <strain evidence="2">cv. Shandingzi</strain>
        <tissue evidence="1">Leaves</tissue>
    </source>
</reference>
<dbReference type="Proteomes" id="UP000315295">
    <property type="component" value="Unassembled WGS sequence"/>
</dbReference>
<dbReference type="EMBL" id="VIEB01006856">
    <property type="protein sequence ID" value="TQD68926.1"/>
    <property type="molecule type" value="Genomic_DNA"/>
</dbReference>
<evidence type="ECO:0000313" key="1">
    <source>
        <dbReference type="EMBL" id="TQD68926.1"/>
    </source>
</evidence>
<name>A0A540K3X0_MALBA</name>
<proteinExistence type="predicted"/>